<sequence>MARKRRERSPSDLKLKQPDRSGPTEKTLIQLAQERGLFDEAKKREEIIAKKSAVVTSRQPSDDEEGSEEAGLPPSVERVLETALWSVSLSMLHFTFDVLVQHQYSIDRVVWSRVLMRFGQALLVFGLLIYVLHPHPANPGLIPGLSQRYQSAFRQTIFFVTSVCAGCYLIHITNSYGYMAVMKQAPPLGCLWVWSVIELELLWAVLSLAGAGLFLWIKGYSIK</sequence>
<dbReference type="PANTHER" id="PTHR37846:SF1">
    <property type="entry name" value="DEACETYLASE-LIKE PROTEIN"/>
    <property type="match status" value="1"/>
</dbReference>
<dbReference type="InterPro" id="IPR056136">
    <property type="entry name" value="DUF7719"/>
</dbReference>
<feature type="transmembrane region" description="Helical" evidence="2">
    <location>
        <begin position="152"/>
        <end position="170"/>
    </location>
</feature>
<keyword evidence="5" id="KW-1185">Reference proteome</keyword>
<dbReference type="Proteomes" id="UP001303647">
    <property type="component" value="Unassembled WGS sequence"/>
</dbReference>
<dbReference type="Pfam" id="PF24841">
    <property type="entry name" value="DUF7719"/>
    <property type="match status" value="1"/>
</dbReference>
<keyword evidence="2" id="KW-1133">Transmembrane helix</keyword>
<reference evidence="4" key="2">
    <citation type="submission" date="2023-05" db="EMBL/GenBank/DDBJ databases">
        <authorList>
            <consortium name="Lawrence Berkeley National Laboratory"/>
            <person name="Steindorff A."/>
            <person name="Hensen N."/>
            <person name="Bonometti L."/>
            <person name="Westerberg I."/>
            <person name="Brannstrom I.O."/>
            <person name="Guillou S."/>
            <person name="Cros-Aarteil S."/>
            <person name="Calhoun S."/>
            <person name="Haridas S."/>
            <person name="Kuo A."/>
            <person name="Mondo S."/>
            <person name="Pangilinan J."/>
            <person name="Riley R."/>
            <person name="Labutti K."/>
            <person name="Andreopoulos B."/>
            <person name="Lipzen A."/>
            <person name="Chen C."/>
            <person name="Yanf M."/>
            <person name="Daum C."/>
            <person name="Ng V."/>
            <person name="Clum A."/>
            <person name="Ohm R."/>
            <person name="Martin F."/>
            <person name="Silar P."/>
            <person name="Natvig D."/>
            <person name="Lalanne C."/>
            <person name="Gautier V."/>
            <person name="Ament-Velasquez S.L."/>
            <person name="Kruys A."/>
            <person name="Hutchinson M.I."/>
            <person name="Powell A.J."/>
            <person name="Barry K."/>
            <person name="Miller A.N."/>
            <person name="Grigoriev I.V."/>
            <person name="Debuchy R."/>
            <person name="Gladieux P."/>
            <person name="Thoren M.H."/>
            <person name="Johannesson H."/>
        </authorList>
    </citation>
    <scope>NUCLEOTIDE SEQUENCE</scope>
    <source>
        <strain evidence="4">CBS 359.72</strain>
    </source>
</reference>
<keyword evidence="2" id="KW-0472">Membrane</keyword>
<dbReference type="AlphaFoldDB" id="A0AAN7CZB2"/>
<dbReference type="PANTHER" id="PTHR37846">
    <property type="entry name" value="YALI0B21296P"/>
    <property type="match status" value="1"/>
</dbReference>
<feature type="domain" description="DUF7719" evidence="3">
    <location>
        <begin position="154"/>
        <end position="222"/>
    </location>
</feature>
<gene>
    <name evidence="4" type="ORF">C7999DRAFT_38464</name>
</gene>
<dbReference type="EMBL" id="MU857612">
    <property type="protein sequence ID" value="KAK4250631.1"/>
    <property type="molecule type" value="Genomic_DNA"/>
</dbReference>
<evidence type="ECO:0000256" key="1">
    <source>
        <dbReference type="SAM" id="MobiDB-lite"/>
    </source>
</evidence>
<feature type="region of interest" description="Disordered" evidence="1">
    <location>
        <begin position="1"/>
        <end position="26"/>
    </location>
</feature>
<keyword evidence="2" id="KW-0812">Transmembrane</keyword>
<organism evidence="4 5">
    <name type="scientific">Corynascus novoguineensis</name>
    <dbReference type="NCBI Taxonomy" id="1126955"/>
    <lineage>
        <taxon>Eukaryota</taxon>
        <taxon>Fungi</taxon>
        <taxon>Dikarya</taxon>
        <taxon>Ascomycota</taxon>
        <taxon>Pezizomycotina</taxon>
        <taxon>Sordariomycetes</taxon>
        <taxon>Sordariomycetidae</taxon>
        <taxon>Sordariales</taxon>
        <taxon>Chaetomiaceae</taxon>
        <taxon>Corynascus</taxon>
    </lineage>
</organism>
<evidence type="ECO:0000313" key="4">
    <source>
        <dbReference type="EMBL" id="KAK4250631.1"/>
    </source>
</evidence>
<comment type="caution">
    <text evidence="4">The sequence shown here is derived from an EMBL/GenBank/DDBJ whole genome shotgun (WGS) entry which is preliminary data.</text>
</comment>
<feature type="transmembrane region" description="Helical" evidence="2">
    <location>
        <begin position="114"/>
        <end position="132"/>
    </location>
</feature>
<name>A0AAN7CZB2_9PEZI</name>
<reference evidence="4" key="1">
    <citation type="journal article" date="2023" name="Mol. Phylogenet. Evol.">
        <title>Genome-scale phylogeny and comparative genomics of the fungal order Sordariales.</title>
        <authorList>
            <person name="Hensen N."/>
            <person name="Bonometti L."/>
            <person name="Westerberg I."/>
            <person name="Brannstrom I.O."/>
            <person name="Guillou S."/>
            <person name="Cros-Aarteil S."/>
            <person name="Calhoun S."/>
            <person name="Haridas S."/>
            <person name="Kuo A."/>
            <person name="Mondo S."/>
            <person name="Pangilinan J."/>
            <person name="Riley R."/>
            <person name="LaButti K."/>
            <person name="Andreopoulos B."/>
            <person name="Lipzen A."/>
            <person name="Chen C."/>
            <person name="Yan M."/>
            <person name="Daum C."/>
            <person name="Ng V."/>
            <person name="Clum A."/>
            <person name="Steindorff A."/>
            <person name="Ohm R.A."/>
            <person name="Martin F."/>
            <person name="Silar P."/>
            <person name="Natvig D.O."/>
            <person name="Lalanne C."/>
            <person name="Gautier V."/>
            <person name="Ament-Velasquez S.L."/>
            <person name="Kruys A."/>
            <person name="Hutchinson M.I."/>
            <person name="Powell A.J."/>
            <person name="Barry K."/>
            <person name="Miller A.N."/>
            <person name="Grigoriev I.V."/>
            <person name="Debuchy R."/>
            <person name="Gladieux P."/>
            <person name="Hiltunen Thoren M."/>
            <person name="Johannesson H."/>
        </authorList>
    </citation>
    <scope>NUCLEOTIDE SEQUENCE</scope>
    <source>
        <strain evidence="4">CBS 359.72</strain>
    </source>
</reference>
<evidence type="ECO:0000313" key="5">
    <source>
        <dbReference type="Proteomes" id="UP001303647"/>
    </source>
</evidence>
<feature type="transmembrane region" description="Helical" evidence="2">
    <location>
        <begin position="191"/>
        <end position="217"/>
    </location>
</feature>
<evidence type="ECO:0000256" key="2">
    <source>
        <dbReference type="SAM" id="Phobius"/>
    </source>
</evidence>
<accession>A0AAN7CZB2</accession>
<protein>
    <recommendedName>
        <fullName evidence="3">DUF7719 domain-containing protein</fullName>
    </recommendedName>
</protein>
<feature type="region of interest" description="Disordered" evidence="1">
    <location>
        <begin position="52"/>
        <end position="74"/>
    </location>
</feature>
<evidence type="ECO:0000259" key="3">
    <source>
        <dbReference type="Pfam" id="PF24841"/>
    </source>
</evidence>
<proteinExistence type="predicted"/>
<feature type="compositionally biased region" description="Basic and acidic residues" evidence="1">
    <location>
        <begin position="8"/>
        <end position="23"/>
    </location>
</feature>